<dbReference type="PROSITE" id="PS50293">
    <property type="entry name" value="TPR_REGION"/>
    <property type="match status" value="1"/>
</dbReference>
<feature type="transmembrane region" description="Helical" evidence="3">
    <location>
        <begin position="136"/>
        <end position="157"/>
    </location>
</feature>
<dbReference type="STRING" id="456442.Mboo_1852"/>
<organism evidence="4 5">
    <name type="scientific">Methanoregula boonei (strain DSM 21154 / JCM 14090 / 6A8)</name>
    <dbReference type="NCBI Taxonomy" id="456442"/>
    <lineage>
        <taxon>Archaea</taxon>
        <taxon>Methanobacteriati</taxon>
        <taxon>Methanobacteriota</taxon>
        <taxon>Stenosarchaea group</taxon>
        <taxon>Methanomicrobia</taxon>
        <taxon>Methanomicrobiales</taxon>
        <taxon>Methanoregulaceae</taxon>
        <taxon>Methanoregula</taxon>
    </lineage>
</organism>
<keyword evidence="5" id="KW-1185">Reference proteome</keyword>
<proteinExistence type="predicted"/>
<reference evidence="5" key="1">
    <citation type="journal article" date="2015" name="Microbiology">
        <title>Genome of Methanoregula boonei 6A8 reveals adaptations to oligotrophic peatland environments.</title>
        <authorList>
            <person name="Braeuer S."/>
            <person name="Cadillo-Quiroz H."/>
            <person name="Kyrpides N."/>
            <person name="Woyke T."/>
            <person name="Goodwin L."/>
            <person name="Detter C."/>
            <person name="Podell S."/>
            <person name="Yavitt J.B."/>
            <person name="Zinder S.H."/>
        </authorList>
    </citation>
    <scope>NUCLEOTIDE SEQUENCE [LARGE SCALE GENOMIC DNA]</scope>
    <source>
        <strain evidence="5">DSM 21154 / JCM 14090 / 6A8</strain>
    </source>
</reference>
<keyword evidence="3" id="KW-1133">Transmembrane helix</keyword>
<dbReference type="PROSITE" id="PS50005">
    <property type="entry name" value="TPR"/>
    <property type="match status" value="2"/>
</dbReference>
<gene>
    <name evidence="4" type="ordered locus">Mboo_1852</name>
</gene>
<dbReference type="SMART" id="SM00028">
    <property type="entry name" value="TPR"/>
    <property type="match status" value="2"/>
</dbReference>
<evidence type="ECO:0000256" key="2">
    <source>
        <dbReference type="SAM" id="MobiDB-lite"/>
    </source>
</evidence>
<dbReference type="Proteomes" id="UP000002408">
    <property type="component" value="Chromosome"/>
</dbReference>
<dbReference type="InterPro" id="IPR011990">
    <property type="entry name" value="TPR-like_helical_dom_sf"/>
</dbReference>
<evidence type="ECO:0000256" key="3">
    <source>
        <dbReference type="SAM" id="Phobius"/>
    </source>
</evidence>
<evidence type="ECO:0000313" key="4">
    <source>
        <dbReference type="EMBL" id="ABS56367.1"/>
    </source>
</evidence>
<dbReference type="HOGENOM" id="CLU_873223_0_0_2"/>
<sequence>MAGVPFLLPVTIPISDQVALIIMEDAESLFAEGVALYGKGDFRRAIAAFDKALVLDPKLTEGWNNRGLAQIQTGDYSGALQSINHALALDPGHANAKKAKKVVQGLISESGGTLPPESSGPLAPDSAATRGQMRPFILIIAVAVIAVAGTIGVLAILHPGGAAAILPIATPTPVPTPIPVLTPTPTPLPTATPVPTPTPTRIPQTGVWVEVSYDQLFSGNVGTPGNLQQLAGSLQAHPNTGDQFYQIPRTNSGYITASVNKNDGSGDNLTVSIYSDGTLVQTASTTQPYGALDVVAIIPASTPALSSDNSTTNATTTA</sequence>
<keyword evidence="3" id="KW-0812">Transmembrane</keyword>
<dbReference type="EMBL" id="CP000780">
    <property type="protein sequence ID" value="ABS56367.1"/>
    <property type="molecule type" value="Genomic_DNA"/>
</dbReference>
<dbReference type="AlphaFoldDB" id="A7I9F6"/>
<feature type="region of interest" description="Disordered" evidence="2">
    <location>
        <begin position="108"/>
        <end position="127"/>
    </location>
</feature>
<dbReference type="eggNOG" id="arCOG03032">
    <property type="taxonomic scope" value="Archaea"/>
</dbReference>
<dbReference type="KEGG" id="mbn:Mboo_1852"/>
<name>A7I9F6_METB6</name>
<keyword evidence="3" id="KW-0472">Membrane</keyword>
<evidence type="ECO:0000313" key="5">
    <source>
        <dbReference type="Proteomes" id="UP000002408"/>
    </source>
</evidence>
<protein>
    <submittedName>
        <fullName evidence="4">Tetratricopeptide TPR_2 repeat protein</fullName>
    </submittedName>
</protein>
<feature type="repeat" description="TPR" evidence="1">
    <location>
        <begin position="26"/>
        <end position="59"/>
    </location>
</feature>
<dbReference type="Pfam" id="PF13371">
    <property type="entry name" value="TPR_9"/>
    <property type="match status" value="1"/>
</dbReference>
<dbReference type="SUPFAM" id="SSF48452">
    <property type="entry name" value="TPR-like"/>
    <property type="match status" value="1"/>
</dbReference>
<evidence type="ECO:0000256" key="1">
    <source>
        <dbReference type="PROSITE-ProRule" id="PRU00339"/>
    </source>
</evidence>
<keyword evidence="1" id="KW-0802">TPR repeat</keyword>
<dbReference type="Gene3D" id="1.25.40.10">
    <property type="entry name" value="Tetratricopeptide repeat domain"/>
    <property type="match status" value="1"/>
</dbReference>
<accession>A7I9F6</accession>
<feature type="repeat" description="TPR" evidence="1">
    <location>
        <begin position="60"/>
        <end position="93"/>
    </location>
</feature>
<dbReference type="InterPro" id="IPR019734">
    <property type="entry name" value="TPR_rpt"/>
</dbReference>